<evidence type="ECO:0000313" key="2">
    <source>
        <dbReference type="EMBL" id="AND15512.1"/>
    </source>
</evidence>
<protein>
    <submittedName>
        <fullName evidence="2">Uncharacterized protein</fullName>
    </submittedName>
</protein>
<sequence>MDQDRTQQNVTEQDDQGSTIGTPEGAAPATSSESETIEKDISESPGSERETEAKQDSDPAESRTAVSGSAEVKTVPGTGGPDDVGDVEVDPDEVSLNGKPFPGHAGTK</sequence>
<dbReference type="KEGG" id="rtn:A6122_0352"/>
<organism evidence="2 3">
    <name type="scientific">Rathayibacter tritici</name>
    <dbReference type="NCBI Taxonomy" id="33888"/>
    <lineage>
        <taxon>Bacteria</taxon>
        <taxon>Bacillati</taxon>
        <taxon>Actinomycetota</taxon>
        <taxon>Actinomycetes</taxon>
        <taxon>Micrococcales</taxon>
        <taxon>Microbacteriaceae</taxon>
        <taxon>Rathayibacter</taxon>
    </lineage>
</organism>
<evidence type="ECO:0000256" key="1">
    <source>
        <dbReference type="SAM" id="MobiDB-lite"/>
    </source>
</evidence>
<proteinExistence type="predicted"/>
<dbReference type="Proteomes" id="UP000077071">
    <property type="component" value="Chromosome"/>
</dbReference>
<evidence type="ECO:0000313" key="3">
    <source>
        <dbReference type="Proteomes" id="UP000077071"/>
    </source>
</evidence>
<dbReference type="STRING" id="33888.A6122_0352"/>
<dbReference type="PATRIC" id="fig|33888.3.peg.404"/>
<dbReference type="RefSeq" id="WP_084415746.1">
    <property type="nucleotide sequence ID" value="NZ_CP015515.1"/>
</dbReference>
<feature type="compositionally biased region" description="Basic and acidic residues" evidence="1">
    <location>
        <begin position="36"/>
        <end position="61"/>
    </location>
</feature>
<dbReference type="AlphaFoldDB" id="A0A160KPZ4"/>
<feature type="compositionally biased region" description="Polar residues" evidence="1">
    <location>
        <begin position="1"/>
        <end position="21"/>
    </location>
</feature>
<reference evidence="2 3" key="1">
    <citation type="submission" date="2016-05" db="EMBL/GenBank/DDBJ databases">
        <title>Complete genome sequence of Rathayibacter tritici NCPPB 1953.</title>
        <authorList>
            <person name="Park J."/>
            <person name="Lee H.-H."/>
            <person name="Lee S.-W."/>
            <person name="Seo Y.-S."/>
        </authorList>
    </citation>
    <scope>NUCLEOTIDE SEQUENCE [LARGE SCALE GENOMIC DNA]</scope>
    <source>
        <strain evidence="2 3">NCPPB 1953</strain>
    </source>
</reference>
<feature type="region of interest" description="Disordered" evidence="1">
    <location>
        <begin position="1"/>
        <end position="108"/>
    </location>
</feature>
<feature type="compositionally biased region" description="Acidic residues" evidence="1">
    <location>
        <begin position="83"/>
        <end position="93"/>
    </location>
</feature>
<keyword evidence="3" id="KW-1185">Reference proteome</keyword>
<name>A0A160KPZ4_9MICO</name>
<accession>A0A160KPZ4</accession>
<gene>
    <name evidence="2" type="ORF">A6122_0352</name>
</gene>
<dbReference type="OrthoDB" id="5122703at2"/>
<dbReference type="EMBL" id="CP015515">
    <property type="protein sequence ID" value="AND15512.1"/>
    <property type="molecule type" value="Genomic_DNA"/>
</dbReference>